<evidence type="ECO:0000256" key="2">
    <source>
        <dbReference type="ARBA" id="ARBA00004173"/>
    </source>
</evidence>
<evidence type="ECO:0000256" key="6">
    <source>
        <dbReference type="ARBA" id="ARBA00023128"/>
    </source>
</evidence>
<keyword evidence="6" id="KW-0496">Mitochondrion</keyword>
<dbReference type="InterPro" id="IPR018472">
    <property type="entry name" value="Ribosomal_mL64"/>
</dbReference>
<evidence type="ECO:0000256" key="10">
    <source>
        <dbReference type="ARBA" id="ARBA00030700"/>
    </source>
</evidence>
<organism evidence="15 16">
    <name type="scientific">Acipenser oxyrinchus oxyrinchus</name>
    <dbReference type="NCBI Taxonomy" id="40147"/>
    <lineage>
        <taxon>Eukaryota</taxon>
        <taxon>Metazoa</taxon>
        <taxon>Chordata</taxon>
        <taxon>Craniata</taxon>
        <taxon>Vertebrata</taxon>
        <taxon>Euteleostomi</taxon>
        <taxon>Actinopterygii</taxon>
        <taxon>Chondrostei</taxon>
        <taxon>Acipenseriformes</taxon>
        <taxon>Acipenseridae</taxon>
        <taxon>Acipenser</taxon>
    </lineage>
</organism>
<accession>A0AAD8CED8</accession>
<gene>
    <name evidence="15" type="primary">GADD45GIP1</name>
    <name evidence="15" type="ORF">AOXY_G38140</name>
</gene>
<reference evidence="15" key="1">
    <citation type="submission" date="2022-02" db="EMBL/GenBank/DDBJ databases">
        <title>Atlantic sturgeon de novo genome assembly.</title>
        <authorList>
            <person name="Stock M."/>
            <person name="Klopp C."/>
            <person name="Guiguen Y."/>
            <person name="Cabau C."/>
            <person name="Parinello H."/>
            <person name="Santidrian Yebra-Pimentel E."/>
            <person name="Kuhl H."/>
            <person name="Dirks R.P."/>
            <person name="Guessner J."/>
            <person name="Wuertz S."/>
            <person name="Du K."/>
            <person name="Schartl M."/>
        </authorList>
    </citation>
    <scope>NUCLEOTIDE SEQUENCE</scope>
    <source>
        <strain evidence="15">STURGEONOMICS-FGT-2020</strain>
        <tissue evidence="15">Whole blood</tissue>
    </source>
</reference>
<keyword evidence="4" id="KW-0689">Ribosomal protein</keyword>
<evidence type="ECO:0000256" key="14">
    <source>
        <dbReference type="SAM" id="MobiDB-lite"/>
    </source>
</evidence>
<dbReference type="PANTHER" id="PTHR31761:SF1">
    <property type="entry name" value="LARGE RIBOSOMAL SUBUNIT PROTEIN ML64"/>
    <property type="match status" value="1"/>
</dbReference>
<dbReference type="GO" id="GO:1990904">
    <property type="term" value="C:ribonucleoprotein complex"/>
    <property type="evidence" value="ECO:0007669"/>
    <property type="project" value="UniProtKB-KW"/>
</dbReference>
<evidence type="ECO:0000256" key="3">
    <source>
        <dbReference type="ARBA" id="ARBA00005421"/>
    </source>
</evidence>
<keyword evidence="7" id="KW-0539">Nucleus</keyword>
<dbReference type="AlphaFoldDB" id="A0AAD8CED8"/>
<feature type="region of interest" description="Disordered" evidence="14">
    <location>
        <begin position="202"/>
        <end position="229"/>
    </location>
</feature>
<dbReference type="PANTHER" id="PTHR31761">
    <property type="entry name" value="GROWTH ARREST AND DNA DAMAGE-INDUCIBLE PROTEINS-INTERACTING PROTEIN 1 GADD45GIP1"/>
    <property type="match status" value="1"/>
</dbReference>
<comment type="function">
    <text evidence="13">Acts as a negative regulator of G1 to S cell cycle phase progression by inhibiting cyclin-dependent kinases. Inhibitory effects are additive with GADD45 proteins but also occur in the absence of GADD45 proteins. Acts as a repressor of the orphan nuclear receptor NR4A1 by inhibiting AB domain-mediated transcriptional activity. May be involved in the hormone-mediated regulation of NR4A1 transcriptional activity. May play a role in mitochondrial protein synthesis.</text>
</comment>
<name>A0AAD8CED8_ACIOX</name>
<dbReference type="Proteomes" id="UP001230051">
    <property type="component" value="Unassembled WGS sequence"/>
</dbReference>
<dbReference type="GO" id="GO:0005840">
    <property type="term" value="C:ribosome"/>
    <property type="evidence" value="ECO:0007669"/>
    <property type="project" value="UniProtKB-KW"/>
</dbReference>
<evidence type="ECO:0000256" key="7">
    <source>
        <dbReference type="ARBA" id="ARBA00023242"/>
    </source>
</evidence>
<evidence type="ECO:0000256" key="1">
    <source>
        <dbReference type="ARBA" id="ARBA00004123"/>
    </source>
</evidence>
<dbReference type="Pfam" id="PF10147">
    <property type="entry name" value="CR6_interact"/>
    <property type="match status" value="1"/>
</dbReference>
<evidence type="ECO:0000256" key="8">
    <source>
        <dbReference type="ARBA" id="ARBA00023274"/>
    </source>
</evidence>
<evidence type="ECO:0000256" key="5">
    <source>
        <dbReference type="ARBA" id="ARBA00023054"/>
    </source>
</evidence>
<keyword evidence="8" id="KW-0687">Ribonucleoprotein</keyword>
<evidence type="ECO:0000256" key="4">
    <source>
        <dbReference type="ARBA" id="ARBA00022980"/>
    </source>
</evidence>
<evidence type="ECO:0000256" key="9">
    <source>
        <dbReference type="ARBA" id="ARBA00023306"/>
    </source>
</evidence>
<keyword evidence="16" id="KW-1185">Reference proteome</keyword>
<evidence type="ECO:0000313" key="15">
    <source>
        <dbReference type="EMBL" id="KAK1135356.1"/>
    </source>
</evidence>
<dbReference type="InterPro" id="IPR043035">
    <property type="entry name" value="Ribosomal_mL64_sf"/>
</dbReference>
<keyword evidence="9" id="KW-0131">Cell cycle</keyword>
<evidence type="ECO:0000256" key="12">
    <source>
        <dbReference type="ARBA" id="ARBA00035485"/>
    </source>
</evidence>
<comment type="caution">
    <text evidence="15">The sequence shown here is derived from an EMBL/GenBank/DDBJ whole genome shotgun (WGS) entry which is preliminary data.</text>
</comment>
<proteinExistence type="inferred from homology"/>
<dbReference type="GO" id="GO:0005634">
    <property type="term" value="C:nucleus"/>
    <property type="evidence" value="ECO:0007669"/>
    <property type="project" value="UniProtKB-SubCell"/>
</dbReference>
<feature type="compositionally biased region" description="Basic residues" evidence="14">
    <location>
        <begin position="203"/>
        <end position="213"/>
    </location>
</feature>
<keyword evidence="5" id="KW-0175">Coiled coil</keyword>
<protein>
    <recommendedName>
        <fullName evidence="11">Large ribosomal subunit protein mL64</fullName>
    </recommendedName>
    <alternativeName>
        <fullName evidence="10">39S ribosomal protein L59, mitochondrial</fullName>
    </alternativeName>
    <alternativeName>
        <fullName evidence="12">Growth arrest and DNA damage-inducible proteins-interacting protein 1</fullName>
    </alternativeName>
</protein>
<evidence type="ECO:0000256" key="11">
    <source>
        <dbReference type="ARBA" id="ARBA00035184"/>
    </source>
</evidence>
<dbReference type="EMBL" id="JAGXEW010000763">
    <property type="protein sequence ID" value="KAK1135356.1"/>
    <property type="molecule type" value="Genomic_DNA"/>
</dbReference>
<comment type="similarity">
    <text evidence="3">Belongs to the mitochondrion-specific ribosomal protein mL64 family.</text>
</comment>
<evidence type="ECO:0000256" key="13">
    <source>
        <dbReference type="ARBA" id="ARBA00060144"/>
    </source>
</evidence>
<comment type="subcellular location">
    <subcellularLocation>
        <location evidence="2">Mitochondrion</location>
    </subcellularLocation>
    <subcellularLocation>
        <location evidence="1">Nucleus</location>
    </subcellularLocation>
</comment>
<dbReference type="Gene3D" id="6.10.280.120">
    <property type="entry name" value="Growth arrest and DNA-damage-inducible proteins-interacting protein 1"/>
    <property type="match status" value="1"/>
</dbReference>
<evidence type="ECO:0000313" key="16">
    <source>
        <dbReference type="Proteomes" id="UP001230051"/>
    </source>
</evidence>
<sequence length="229" mass="27152">MAASVLNRRASQMWCLLKGIWPFYAPLPVSTCCNLIQVANYNSRPLRLNIKDAYIPDWNSERTPDWQKTDKFERKLYGRLGSASGVDPTRLWPSPEQLSEMVAEEREWYPSLQEMQKNIAVKERELAKKRQAREKLIAANMAKMPMMVAEWRREARELKQKQREEKVRRERLLAEARERFGYALDPRSPKFQEMVKEIEKEEKKKRKLLKRRKKEEESRSETPAQAPST</sequence>
<dbReference type="GO" id="GO:0005739">
    <property type="term" value="C:mitochondrion"/>
    <property type="evidence" value="ECO:0007669"/>
    <property type="project" value="UniProtKB-SubCell"/>
</dbReference>